<dbReference type="Proteomes" id="UP000423065">
    <property type="component" value="Segment"/>
</dbReference>
<proteinExistence type="predicted"/>
<organism evidence="1 2">
    <name type="scientific">Gordonia phage Stormageddon</name>
    <dbReference type="NCBI Taxonomy" id="2656541"/>
    <lineage>
        <taxon>Viruses</taxon>
        <taxon>Duplodnaviria</taxon>
        <taxon>Heunggongvirae</taxon>
        <taxon>Uroviricota</taxon>
        <taxon>Caudoviricetes</taxon>
        <taxon>Stormageddonvirus</taxon>
        <taxon>Stormageddonvirus Stormageddon</taxon>
    </lineage>
</organism>
<dbReference type="EMBL" id="MN586040">
    <property type="protein sequence ID" value="QGJ95040.1"/>
    <property type="molecule type" value="Genomic_DNA"/>
</dbReference>
<sequence length="66" mass="7520">MNEVWAVTESGCPEECCNYVSGTTVVALFDNKQAADQLADRKGYGFYSQRLRVYHAPRDVPEYLRT</sequence>
<gene>
    <name evidence="1" type="primary">180</name>
    <name evidence="1" type="ORF">SEA_STORMAGEDDON_180</name>
</gene>
<reference evidence="1 2" key="1">
    <citation type="submission" date="2019-10" db="EMBL/GenBank/DDBJ databases">
        <authorList>
            <person name="Garlena R.A."/>
            <person name="Russell D.A."/>
            <person name="Pope W.H."/>
            <person name="Jacobs-Sera D."/>
            <person name="Hatfull G.F."/>
        </authorList>
    </citation>
    <scope>NUCLEOTIDE SEQUENCE [LARGE SCALE GENOMIC DNA]</scope>
</reference>
<keyword evidence="2" id="KW-1185">Reference proteome</keyword>
<dbReference type="RefSeq" id="YP_010059655.1">
    <property type="nucleotide sequence ID" value="NC_054726.1"/>
</dbReference>
<name>A0A649VR92_9CAUD</name>
<evidence type="ECO:0000313" key="1">
    <source>
        <dbReference type="EMBL" id="QGJ95040.1"/>
    </source>
</evidence>
<accession>A0A649VR92</accession>
<protein>
    <submittedName>
        <fullName evidence="1">Uncharacterized protein</fullName>
    </submittedName>
</protein>
<dbReference type="GeneID" id="64766887"/>
<evidence type="ECO:0000313" key="2">
    <source>
        <dbReference type="Proteomes" id="UP000423065"/>
    </source>
</evidence>
<dbReference type="KEGG" id="vg:64766887"/>